<dbReference type="Pfam" id="PF10686">
    <property type="entry name" value="YAcAr"/>
    <property type="match status" value="1"/>
</dbReference>
<gene>
    <name evidence="2" type="primary">84</name>
    <name evidence="2" type="ORF">SEA_KUMAO_84</name>
</gene>
<organism evidence="2 3">
    <name type="scientific">Mycobacterium phage Kumao</name>
    <dbReference type="NCBI Taxonomy" id="2041344"/>
    <lineage>
        <taxon>Viruses</taxon>
        <taxon>Duplodnaviria</taxon>
        <taxon>Heunggongvirae</taxon>
        <taxon>Uroviricota</taxon>
        <taxon>Caudoviricetes</taxon>
        <taxon>Vilmaviridae</taxon>
        <taxon>Kumaovirus</taxon>
        <taxon>Kumaovirus kumao</taxon>
    </lineage>
</organism>
<dbReference type="RefSeq" id="YP_010013573.1">
    <property type="nucleotide sequence ID" value="NC_053512.1"/>
</dbReference>
<keyword evidence="3" id="KW-1185">Reference proteome</keyword>
<dbReference type="EMBL" id="MG009575">
    <property type="protein sequence ID" value="ATN94046.1"/>
    <property type="molecule type" value="Genomic_DNA"/>
</dbReference>
<dbReference type="InterPro" id="IPR019627">
    <property type="entry name" value="YAcAr"/>
</dbReference>
<evidence type="ECO:0000259" key="1">
    <source>
        <dbReference type="Pfam" id="PF10686"/>
    </source>
</evidence>
<accession>A0A2D1GPS3</accession>
<name>A0A2D1GPS3_9CAUD</name>
<dbReference type="KEGG" id="vg:63210187"/>
<evidence type="ECO:0000313" key="3">
    <source>
        <dbReference type="Proteomes" id="UP000229090"/>
    </source>
</evidence>
<proteinExistence type="predicted"/>
<dbReference type="GeneID" id="63210187"/>
<dbReference type="Proteomes" id="UP000229090">
    <property type="component" value="Segment"/>
</dbReference>
<protein>
    <submittedName>
        <fullName evidence="2">DprA-like single stranded DNA binding protein</fullName>
    </submittedName>
</protein>
<sequence>MLITGSRRWVARTPIWRVLSHELETHPEGIIVVHGACRGTDDIADRWAWGAKQQGLPVEIEAHPAEWDKYGKRAGVIRNHHMVSLGADICHAFPLKGGTGTRHCMARAIAAGIPVVNHGYAPHLAQAREFVEAYG</sequence>
<evidence type="ECO:0000313" key="2">
    <source>
        <dbReference type="EMBL" id="ATN94046.1"/>
    </source>
</evidence>
<feature type="domain" description="YspA cpYpsA-related SLOG" evidence="1">
    <location>
        <begin position="2"/>
        <end position="70"/>
    </location>
</feature>
<reference evidence="3" key="1">
    <citation type="submission" date="2017-09" db="EMBL/GenBank/DDBJ databases">
        <authorList>
            <person name="Ehlers B."/>
            <person name="Leendertz F.H."/>
        </authorList>
    </citation>
    <scope>NUCLEOTIDE SEQUENCE [LARGE SCALE GENOMIC DNA]</scope>
</reference>